<accession>A0AA38IDB8</accession>
<protein>
    <submittedName>
        <fullName evidence="1">Uncharacterized protein</fullName>
    </submittedName>
</protein>
<name>A0AA38IDB8_9CUCU</name>
<dbReference type="Proteomes" id="UP001168821">
    <property type="component" value="Unassembled WGS sequence"/>
</dbReference>
<comment type="caution">
    <text evidence="1">The sequence shown here is derived from an EMBL/GenBank/DDBJ whole genome shotgun (WGS) entry which is preliminary data.</text>
</comment>
<evidence type="ECO:0000313" key="1">
    <source>
        <dbReference type="EMBL" id="KAJ3651959.1"/>
    </source>
</evidence>
<reference evidence="1" key="1">
    <citation type="journal article" date="2023" name="G3 (Bethesda)">
        <title>Whole genome assemblies of Zophobas morio and Tenebrio molitor.</title>
        <authorList>
            <person name="Kaur S."/>
            <person name="Stinson S.A."/>
            <person name="diCenzo G.C."/>
        </authorList>
    </citation>
    <scope>NUCLEOTIDE SEQUENCE</scope>
    <source>
        <strain evidence="1">QUZm001</strain>
    </source>
</reference>
<dbReference type="EMBL" id="JALNTZ010000005">
    <property type="protein sequence ID" value="KAJ3651959.1"/>
    <property type="molecule type" value="Genomic_DNA"/>
</dbReference>
<keyword evidence="2" id="KW-1185">Reference proteome</keyword>
<dbReference type="AlphaFoldDB" id="A0AA38IDB8"/>
<evidence type="ECO:0000313" key="2">
    <source>
        <dbReference type="Proteomes" id="UP001168821"/>
    </source>
</evidence>
<sequence length="90" mass="9751">MFASVGIEPHISHLLGRSGLAYLYFAGLPSYYCAATVLSPPHATERAIVLGEWGPRTAEGCCVRACCLSVVTNVHKRRKIFHLPGGCLDH</sequence>
<proteinExistence type="predicted"/>
<organism evidence="1 2">
    <name type="scientific">Zophobas morio</name>
    <dbReference type="NCBI Taxonomy" id="2755281"/>
    <lineage>
        <taxon>Eukaryota</taxon>
        <taxon>Metazoa</taxon>
        <taxon>Ecdysozoa</taxon>
        <taxon>Arthropoda</taxon>
        <taxon>Hexapoda</taxon>
        <taxon>Insecta</taxon>
        <taxon>Pterygota</taxon>
        <taxon>Neoptera</taxon>
        <taxon>Endopterygota</taxon>
        <taxon>Coleoptera</taxon>
        <taxon>Polyphaga</taxon>
        <taxon>Cucujiformia</taxon>
        <taxon>Tenebrionidae</taxon>
        <taxon>Zophobas</taxon>
    </lineage>
</organism>
<gene>
    <name evidence="1" type="ORF">Zmor_017963</name>
</gene>